<sequence>MPFTHELLLLAGIPLALSLILLIGHLATLRGLRGGQRVAAFQVFTDAVRRRR</sequence>
<dbReference type="EMBL" id="BNBT01000029">
    <property type="protein sequence ID" value="GHE55074.1"/>
    <property type="molecule type" value="Genomic_DNA"/>
</dbReference>
<organism evidence="1 2">
    <name type="scientific">Streptomyces longispororuber</name>
    <dbReference type="NCBI Taxonomy" id="68230"/>
    <lineage>
        <taxon>Bacteria</taxon>
        <taxon>Bacillati</taxon>
        <taxon>Actinomycetota</taxon>
        <taxon>Actinomycetes</taxon>
        <taxon>Kitasatosporales</taxon>
        <taxon>Streptomycetaceae</taxon>
        <taxon>Streptomyces</taxon>
    </lineage>
</organism>
<gene>
    <name evidence="1" type="ORF">GCM10018785_25580</name>
</gene>
<protein>
    <submittedName>
        <fullName evidence="1">Uncharacterized protein</fullName>
    </submittedName>
</protein>
<evidence type="ECO:0000313" key="1">
    <source>
        <dbReference type="EMBL" id="GHE55074.1"/>
    </source>
</evidence>
<dbReference type="RefSeq" id="WP_190136013.1">
    <property type="nucleotide sequence ID" value="NZ_BNBT01000029.1"/>
</dbReference>
<reference evidence="1" key="2">
    <citation type="submission" date="2020-09" db="EMBL/GenBank/DDBJ databases">
        <authorList>
            <person name="Sun Q."/>
            <person name="Ohkuma M."/>
        </authorList>
    </citation>
    <scope>NUCLEOTIDE SEQUENCE</scope>
    <source>
        <strain evidence="1">JCM 4784</strain>
    </source>
</reference>
<evidence type="ECO:0000313" key="2">
    <source>
        <dbReference type="Proteomes" id="UP000608024"/>
    </source>
</evidence>
<proteinExistence type="predicted"/>
<accession>A0A919DLR6</accession>
<dbReference type="Proteomes" id="UP000608024">
    <property type="component" value="Unassembled WGS sequence"/>
</dbReference>
<keyword evidence="2" id="KW-1185">Reference proteome</keyword>
<name>A0A919DLR6_9ACTN</name>
<comment type="caution">
    <text evidence="1">The sequence shown here is derived from an EMBL/GenBank/DDBJ whole genome shotgun (WGS) entry which is preliminary data.</text>
</comment>
<reference evidence="1" key="1">
    <citation type="journal article" date="2014" name="Int. J. Syst. Evol. Microbiol.">
        <title>Complete genome sequence of Corynebacterium casei LMG S-19264T (=DSM 44701T), isolated from a smear-ripened cheese.</title>
        <authorList>
            <consortium name="US DOE Joint Genome Institute (JGI-PGF)"/>
            <person name="Walter F."/>
            <person name="Albersmeier A."/>
            <person name="Kalinowski J."/>
            <person name="Ruckert C."/>
        </authorList>
    </citation>
    <scope>NUCLEOTIDE SEQUENCE</scope>
    <source>
        <strain evidence="1">JCM 4784</strain>
    </source>
</reference>
<dbReference type="AlphaFoldDB" id="A0A919DLR6"/>